<evidence type="ECO:0000256" key="5">
    <source>
        <dbReference type="ARBA" id="ARBA00022839"/>
    </source>
</evidence>
<dbReference type="Pfam" id="PF02609">
    <property type="entry name" value="Exonuc_VII_S"/>
    <property type="match status" value="1"/>
</dbReference>
<dbReference type="STRING" id="79604.AAY81_03700"/>
<name>A0A172RXN2_9ACTN</name>
<gene>
    <name evidence="7" type="ORF">SAMN02910314_01674</name>
</gene>
<dbReference type="AlphaFoldDB" id="A0A172RXN2"/>
<evidence type="ECO:0000256" key="2">
    <source>
        <dbReference type="ARBA" id="ARBA00022490"/>
    </source>
</evidence>
<accession>A0A172RXN2</accession>
<evidence type="ECO:0000256" key="1">
    <source>
        <dbReference type="ARBA" id="ARBA00009998"/>
    </source>
</evidence>
<comment type="similarity">
    <text evidence="1">Belongs to the XseB family.</text>
</comment>
<evidence type="ECO:0000256" key="3">
    <source>
        <dbReference type="ARBA" id="ARBA00022722"/>
    </source>
</evidence>
<evidence type="ECO:0000313" key="8">
    <source>
        <dbReference type="Proteomes" id="UP000182975"/>
    </source>
</evidence>
<organism evidence="7 8">
    <name type="scientific">Denitrobacterium detoxificans</name>
    <dbReference type="NCBI Taxonomy" id="79604"/>
    <lineage>
        <taxon>Bacteria</taxon>
        <taxon>Bacillati</taxon>
        <taxon>Actinomycetota</taxon>
        <taxon>Coriobacteriia</taxon>
        <taxon>Eggerthellales</taxon>
        <taxon>Eggerthellaceae</taxon>
        <taxon>Denitrobacterium</taxon>
    </lineage>
</organism>
<dbReference type="GO" id="GO:0009318">
    <property type="term" value="C:exodeoxyribonuclease VII complex"/>
    <property type="evidence" value="ECO:0007669"/>
    <property type="project" value="InterPro"/>
</dbReference>
<dbReference type="KEGG" id="ddt:AAY81_03700"/>
<dbReference type="OrthoDB" id="3177602at2"/>
<dbReference type="GO" id="GO:0008855">
    <property type="term" value="F:exodeoxyribonuclease VII activity"/>
    <property type="evidence" value="ECO:0007669"/>
    <property type="project" value="InterPro"/>
</dbReference>
<dbReference type="Gene3D" id="1.10.287.1040">
    <property type="entry name" value="Exonuclease VII, small subunit"/>
    <property type="match status" value="1"/>
</dbReference>
<evidence type="ECO:0000313" key="7">
    <source>
        <dbReference type="EMBL" id="SEO93684.1"/>
    </source>
</evidence>
<dbReference type="SUPFAM" id="SSF116842">
    <property type="entry name" value="XseB-like"/>
    <property type="match status" value="1"/>
</dbReference>
<keyword evidence="3" id="KW-0540">Nuclease</keyword>
<evidence type="ECO:0000256" key="4">
    <source>
        <dbReference type="ARBA" id="ARBA00022801"/>
    </source>
</evidence>
<protein>
    <submittedName>
        <fullName evidence="7">Exodeoxyribonuclease VII small subunit</fullName>
    </submittedName>
</protein>
<dbReference type="EMBL" id="FOEC01000012">
    <property type="protein sequence ID" value="SEO93684.1"/>
    <property type="molecule type" value="Genomic_DNA"/>
</dbReference>
<dbReference type="GO" id="GO:0006308">
    <property type="term" value="P:DNA catabolic process"/>
    <property type="evidence" value="ECO:0007669"/>
    <property type="project" value="InterPro"/>
</dbReference>
<dbReference type="InterPro" id="IPR003761">
    <property type="entry name" value="Exonuc_VII_S"/>
</dbReference>
<feature type="region of interest" description="Disordered" evidence="6">
    <location>
        <begin position="55"/>
        <end position="83"/>
    </location>
</feature>
<keyword evidence="2" id="KW-0963">Cytoplasm</keyword>
<evidence type="ECO:0000256" key="6">
    <source>
        <dbReference type="SAM" id="MobiDB-lite"/>
    </source>
</evidence>
<sequence length="83" mass="8711">MSESENPSFESINTRLKEIQAAVEDDDMPLDDALSLFEEAVQLGMQASSLLEEGIAQGGAPEGDEVGAPGIEESVASDGERSL</sequence>
<dbReference type="RefSeq" id="WP_066661527.1">
    <property type="nucleotide sequence ID" value="NZ_CP011402.1"/>
</dbReference>
<reference evidence="8" key="1">
    <citation type="submission" date="2016-10" db="EMBL/GenBank/DDBJ databases">
        <authorList>
            <person name="Varghese N."/>
        </authorList>
    </citation>
    <scope>NUCLEOTIDE SEQUENCE [LARGE SCALE GENOMIC DNA]</scope>
    <source>
        <strain evidence="8">DSM 21843</strain>
    </source>
</reference>
<dbReference type="Proteomes" id="UP000182975">
    <property type="component" value="Unassembled WGS sequence"/>
</dbReference>
<keyword evidence="8" id="KW-1185">Reference proteome</keyword>
<dbReference type="InterPro" id="IPR037004">
    <property type="entry name" value="Exonuc_VII_ssu_sf"/>
</dbReference>
<proteinExistence type="inferred from homology"/>
<keyword evidence="5" id="KW-0269">Exonuclease</keyword>
<keyword evidence="4" id="KW-0378">Hydrolase</keyword>